<keyword evidence="2" id="KW-0548">Nucleotidyltransferase</keyword>
<feature type="domain" description="Integrase catalytic" evidence="9">
    <location>
        <begin position="338"/>
        <end position="506"/>
    </location>
</feature>
<evidence type="ECO:0000256" key="5">
    <source>
        <dbReference type="ARBA" id="ARBA00022801"/>
    </source>
</evidence>
<reference evidence="10" key="1">
    <citation type="submission" date="2020-12" db="EMBL/GenBank/DDBJ databases">
        <title>Metabolic potential, ecology and presence of endohyphal bacteria is reflected in genomic diversity of Mucoromycotina.</title>
        <authorList>
            <person name="Muszewska A."/>
            <person name="Okrasinska A."/>
            <person name="Steczkiewicz K."/>
            <person name="Drgas O."/>
            <person name="Orlowska M."/>
            <person name="Perlinska-Lenart U."/>
            <person name="Aleksandrzak-Piekarczyk T."/>
            <person name="Szatraj K."/>
            <person name="Zielenkiewicz U."/>
            <person name="Pilsyk S."/>
            <person name="Malc E."/>
            <person name="Mieczkowski P."/>
            <person name="Kruszewska J.S."/>
            <person name="Biernat P."/>
            <person name="Pawlowska J."/>
        </authorList>
    </citation>
    <scope>NUCLEOTIDE SEQUENCE</scope>
    <source>
        <strain evidence="10">CBS 226.32</strain>
    </source>
</reference>
<dbReference type="Pfam" id="PF00665">
    <property type="entry name" value="rve"/>
    <property type="match status" value="1"/>
</dbReference>
<keyword evidence="4" id="KW-0255">Endonuclease</keyword>
<dbReference type="PANTHER" id="PTHR37984">
    <property type="entry name" value="PROTEIN CBG26694"/>
    <property type="match status" value="1"/>
</dbReference>
<keyword evidence="3" id="KW-0540">Nuclease</keyword>
<dbReference type="GO" id="GO:0003676">
    <property type="term" value="F:nucleic acid binding"/>
    <property type="evidence" value="ECO:0007669"/>
    <property type="project" value="InterPro"/>
</dbReference>
<dbReference type="SUPFAM" id="SSF54160">
    <property type="entry name" value="Chromo domain-like"/>
    <property type="match status" value="1"/>
</dbReference>
<dbReference type="InterPro" id="IPR012337">
    <property type="entry name" value="RNaseH-like_sf"/>
</dbReference>
<dbReference type="InterPro" id="IPR000953">
    <property type="entry name" value="Chromo/chromo_shadow_dom"/>
</dbReference>
<evidence type="ECO:0000313" key="10">
    <source>
        <dbReference type="EMBL" id="KAG2207466.1"/>
    </source>
</evidence>
<evidence type="ECO:0000256" key="6">
    <source>
        <dbReference type="ARBA" id="ARBA00022918"/>
    </source>
</evidence>
<dbReference type="GO" id="GO:0016787">
    <property type="term" value="F:hydrolase activity"/>
    <property type="evidence" value="ECO:0007669"/>
    <property type="project" value="UniProtKB-KW"/>
</dbReference>
<evidence type="ECO:0000259" key="9">
    <source>
        <dbReference type="PROSITE" id="PS50994"/>
    </source>
</evidence>
<dbReference type="InterPro" id="IPR050951">
    <property type="entry name" value="Retrovirus_Pol_polyprotein"/>
</dbReference>
<dbReference type="GO" id="GO:0003964">
    <property type="term" value="F:RNA-directed DNA polymerase activity"/>
    <property type="evidence" value="ECO:0007669"/>
    <property type="project" value="UniProtKB-KW"/>
</dbReference>
<comment type="caution">
    <text evidence="10">The sequence shown here is derived from an EMBL/GenBank/DDBJ whole genome shotgun (WGS) entry which is preliminary data.</text>
</comment>
<dbReference type="InterPro" id="IPR016197">
    <property type="entry name" value="Chromo-like_dom_sf"/>
</dbReference>
<keyword evidence="1" id="KW-0808">Transferase</keyword>
<name>A0A8H7RD71_9FUNG</name>
<dbReference type="InterPro" id="IPR043128">
    <property type="entry name" value="Rev_trsase/Diguanyl_cyclase"/>
</dbReference>
<dbReference type="InterPro" id="IPR041373">
    <property type="entry name" value="RT_RNaseH"/>
</dbReference>
<dbReference type="Gene3D" id="3.30.420.10">
    <property type="entry name" value="Ribonuclease H-like superfamily/Ribonuclease H"/>
    <property type="match status" value="1"/>
</dbReference>
<sequence length="747" mass="86236">MRRLSDIDNWPIPQTAKQVKSIMGVVSHLRDYCPMLSKVAAPIDQLRNDNDVKKKWTQLHTDRFNAIKQILLSNQILHTPVMENKFFLQVDASLYGIAACLYQKDEVGRNKHIGFVSKSLNQAERNWSTNRRETAAIIFGLQKFRSLLWGHPNLEILTDHIALTYMFTSTNLNSTLQNYLEILSEYNFTISHVKGIDNVLSDALSRLYPPIEEDQILEEENQKQIKKLQRFILMKRANKSNEIVRTTKIYSKDVNLNVLAVKLSSKEFKSSVTEYVCPPEKDRAQIIKDAHEVGHFGIDSCVKHIHVYFGLHWNTIYQDVKEVLLTCRECALHNVTRKGFNPARSIVSFEVLDHVAFDLVGPFSVTDKGNLYILVMIDLCTRYIVARAIPNKTSITVAQTIMNIFGDYGVALSVIQSDNGKEWSNTLMNHLTKSLKIQHRFSTPYYSQSNGSVENSIKTVTQTLRKMCGNDTRNWDDRLAICQLAINMKIKDRTASTPFSLMFARQVNTNRSTEKVNLNGRKALSLSELQQRAEYMNSIVFPAIQTRTTKLVEEYNKKMDNKNYIIDIPFDTPVMIRLKEGRENKLAPLYVGPYVVARKTKAGNYVLRDEKNELLHREYTPSELKIVSLDETAIEEETFEVEDIRDHRKNESGVIEYLVKWVGYGERENSYITPDLFTSPLPIKKYWEKVKRNKEYDIERKQKLVEQNNASKQKLNKEKCSSNPSKRKFGADVSQTSKPHNRRKTKL</sequence>
<keyword evidence="6" id="KW-0695">RNA-directed DNA polymerase</keyword>
<evidence type="ECO:0000256" key="2">
    <source>
        <dbReference type="ARBA" id="ARBA00022695"/>
    </source>
</evidence>
<dbReference type="SUPFAM" id="SSF56672">
    <property type="entry name" value="DNA/RNA polymerases"/>
    <property type="match status" value="1"/>
</dbReference>
<gene>
    <name evidence="10" type="ORF">INT46_007233</name>
</gene>
<dbReference type="InterPro" id="IPR043502">
    <property type="entry name" value="DNA/RNA_pol_sf"/>
</dbReference>
<evidence type="ECO:0000256" key="4">
    <source>
        <dbReference type="ARBA" id="ARBA00022759"/>
    </source>
</evidence>
<evidence type="ECO:0000259" key="8">
    <source>
        <dbReference type="PROSITE" id="PS50013"/>
    </source>
</evidence>
<organism evidence="10 11">
    <name type="scientific">Mucor plumbeus</name>
    <dbReference type="NCBI Taxonomy" id="97098"/>
    <lineage>
        <taxon>Eukaryota</taxon>
        <taxon>Fungi</taxon>
        <taxon>Fungi incertae sedis</taxon>
        <taxon>Mucoromycota</taxon>
        <taxon>Mucoromycotina</taxon>
        <taxon>Mucoromycetes</taxon>
        <taxon>Mucorales</taxon>
        <taxon>Mucorineae</taxon>
        <taxon>Mucoraceae</taxon>
        <taxon>Mucor</taxon>
    </lineage>
</organism>
<dbReference type="EMBL" id="JAEPRC010000128">
    <property type="protein sequence ID" value="KAG2207466.1"/>
    <property type="molecule type" value="Genomic_DNA"/>
</dbReference>
<dbReference type="Pfam" id="PF17917">
    <property type="entry name" value="RT_RNaseH"/>
    <property type="match status" value="1"/>
</dbReference>
<evidence type="ECO:0000256" key="7">
    <source>
        <dbReference type="SAM" id="MobiDB-lite"/>
    </source>
</evidence>
<dbReference type="AlphaFoldDB" id="A0A8H7RD71"/>
<dbReference type="Pfam" id="PF17921">
    <property type="entry name" value="Integrase_H2C2"/>
    <property type="match status" value="1"/>
</dbReference>
<feature type="region of interest" description="Disordered" evidence="7">
    <location>
        <begin position="703"/>
        <end position="747"/>
    </location>
</feature>
<keyword evidence="11" id="KW-1185">Reference proteome</keyword>
<accession>A0A8H7RD71</accession>
<evidence type="ECO:0000256" key="1">
    <source>
        <dbReference type="ARBA" id="ARBA00022679"/>
    </source>
</evidence>
<evidence type="ECO:0000313" key="11">
    <source>
        <dbReference type="Proteomes" id="UP000650833"/>
    </source>
</evidence>
<dbReference type="Gene3D" id="1.10.340.70">
    <property type="match status" value="1"/>
</dbReference>
<protein>
    <submittedName>
        <fullName evidence="10">Uncharacterized protein</fullName>
    </submittedName>
</protein>
<dbReference type="Proteomes" id="UP000650833">
    <property type="component" value="Unassembled WGS sequence"/>
</dbReference>
<dbReference type="InterPro" id="IPR023780">
    <property type="entry name" value="Chromo_domain"/>
</dbReference>
<evidence type="ECO:0000256" key="3">
    <source>
        <dbReference type="ARBA" id="ARBA00022722"/>
    </source>
</evidence>
<dbReference type="PROSITE" id="PS50994">
    <property type="entry name" value="INTEGRASE"/>
    <property type="match status" value="1"/>
</dbReference>
<dbReference type="InterPro" id="IPR001584">
    <property type="entry name" value="Integrase_cat-core"/>
</dbReference>
<dbReference type="Gene3D" id="3.30.70.270">
    <property type="match status" value="1"/>
</dbReference>
<dbReference type="Gene3D" id="2.40.50.40">
    <property type="match status" value="1"/>
</dbReference>
<dbReference type="CDD" id="cd09274">
    <property type="entry name" value="RNase_HI_RT_Ty3"/>
    <property type="match status" value="1"/>
</dbReference>
<dbReference type="GO" id="GO:0005634">
    <property type="term" value="C:nucleus"/>
    <property type="evidence" value="ECO:0007669"/>
    <property type="project" value="UniProtKB-ARBA"/>
</dbReference>
<feature type="domain" description="Chromo" evidence="8">
    <location>
        <begin position="639"/>
        <end position="698"/>
    </location>
</feature>
<dbReference type="GO" id="GO:0015074">
    <property type="term" value="P:DNA integration"/>
    <property type="evidence" value="ECO:0007669"/>
    <property type="project" value="InterPro"/>
</dbReference>
<dbReference type="Pfam" id="PF00385">
    <property type="entry name" value="Chromo"/>
    <property type="match status" value="1"/>
</dbReference>
<dbReference type="FunFam" id="3.10.20.370:FF:000001">
    <property type="entry name" value="Retrovirus-related Pol polyprotein from transposon 17.6-like protein"/>
    <property type="match status" value="1"/>
</dbReference>
<dbReference type="SUPFAM" id="SSF53098">
    <property type="entry name" value="Ribonuclease H-like"/>
    <property type="match status" value="1"/>
</dbReference>
<keyword evidence="5" id="KW-0378">Hydrolase</keyword>
<dbReference type="OrthoDB" id="2277642at2759"/>
<dbReference type="PANTHER" id="PTHR37984:SF5">
    <property type="entry name" value="PROTEIN NYNRIN-LIKE"/>
    <property type="match status" value="1"/>
</dbReference>
<dbReference type="InterPro" id="IPR041588">
    <property type="entry name" value="Integrase_H2C2"/>
</dbReference>
<proteinExistence type="predicted"/>
<dbReference type="Gene3D" id="3.10.20.370">
    <property type="match status" value="1"/>
</dbReference>
<dbReference type="InterPro" id="IPR036397">
    <property type="entry name" value="RNaseH_sf"/>
</dbReference>
<dbReference type="PROSITE" id="PS50013">
    <property type="entry name" value="CHROMO_2"/>
    <property type="match status" value="1"/>
</dbReference>
<dbReference type="SMART" id="SM00298">
    <property type="entry name" value="CHROMO"/>
    <property type="match status" value="1"/>
</dbReference>
<dbReference type="GO" id="GO:0004519">
    <property type="term" value="F:endonuclease activity"/>
    <property type="evidence" value="ECO:0007669"/>
    <property type="project" value="UniProtKB-KW"/>
</dbReference>